<keyword evidence="3" id="KW-1185">Reference proteome</keyword>
<feature type="region of interest" description="Disordered" evidence="1">
    <location>
        <begin position="439"/>
        <end position="460"/>
    </location>
</feature>
<protein>
    <submittedName>
        <fullName evidence="2">Uncharacterized protein</fullName>
    </submittedName>
</protein>
<dbReference type="PhylomeDB" id="A0A0G4GHC2"/>
<dbReference type="Proteomes" id="UP000041254">
    <property type="component" value="Unassembled WGS sequence"/>
</dbReference>
<dbReference type="InParanoid" id="A0A0G4GHC2"/>
<dbReference type="SUPFAM" id="SSF52540">
    <property type="entry name" value="P-loop containing nucleoside triphosphate hydrolases"/>
    <property type="match status" value="1"/>
</dbReference>
<dbReference type="VEuPathDB" id="CryptoDB:Vbra_9960"/>
<gene>
    <name evidence="2" type="ORF">Vbra_9960</name>
</gene>
<organism evidence="2 3">
    <name type="scientific">Vitrella brassicaformis (strain CCMP3155)</name>
    <dbReference type="NCBI Taxonomy" id="1169540"/>
    <lineage>
        <taxon>Eukaryota</taxon>
        <taxon>Sar</taxon>
        <taxon>Alveolata</taxon>
        <taxon>Colpodellida</taxon>
        <taxon>Vitrellaceae</taxon>
        <taxon>Vitrella</taxon>
    </lineage>
</organism>
<reference evidence="2 3" key="1">
    <citation type="submission" date="2014-11" db="EMBL/GenBank/DDBJ databases">
        <authorList>
            <person name="Zhu J."/>
            <person name="Qi W."/>
            <person name="Song R."/>
        </authorList>
    </citation>
    <scope>NUCLEOTIDE SEQUENCE [LARGE SCALE GENOMIC DNA]</scope>
</reference>
<evidence type="ECO:0000313" key="2">
    <source>
        <dbReference type="EMBL" id="CEM29099.1"/>
    </source>
</evidence>
<evidence type="ECO:0000256" key="1">
    <source>
        <dbReference type="SAM" id="MobiDB-lite"/>
    </source>
</evidence>
<proteinExistence type="predicted"/>
<sequence>MAAAEGSEYSSVFTRSRRCVDRGRQPYTVMENAAYQEVRPPDSDGRVPSSSGEAPSNGEPDGPRRAVGLLDGRPVFGDGHGGYAVEIDDELRPLCTEDCRDKIIFFADVRNLQSGGREVFGNRESCSLLPRFSGNRGLGNTSDLCRVKQIKDFVREYKGRPVTILFAGEPGVGKTTLCNHIRSIMNAMGPYDNYVTYGPTAPGGHYSSVTSTLETYMLGGNKYLCLQDGKGLEHRNLRLLLLLVEGRIKNGFNMTIDYDEIKDIQAKKCMGQELTREEEQILSLLRVGTTAELERYRPKAVFLVMDATATSPTGLEHYRKMARVVRYHDVKVIVILNKCDEIIEDNDRQHIYSDPLLILESAKVDKTVEKVSAALGVEEHDVYPMISRPMKKKELTPEHSLLVIRPFTFILNDLIRCHRERIFDDELEWSEEEVIDVESDEEEVTDGTQTHIGNIRGSDV</sequence>
<dbReference type="EMBL" id="CDMY01000666">
    <property type="protein sequence ID" value="CEM29099.1"/>
    <property type="molecule type" value="Genomic_DNA"/>
</dbReference>
<evidence type="ECO:0000313" key="3">
    <source>
        <dbReference type="Proteomes" id="UP000041254"/>
    </source>
</evidence>
<dbReference type="AlphaFoldDB" id="A0A0G4GHC2"/>
<accession>A0A0G4GHC2</accession>
<feature type="region of interest" description="Disordered" evidence="1">
    <location>
        <begin position="30"/>
        <end position="68"/>
    </location>
</feature>
<dbReference type="InterPro" id="IPR027417">
    <property type="entry name" value="P-loop_NTPase"/>
</dbReference>
<name>A0A0G4GHC2_VITBC</name>
<dbReference type="Gene3D" id="3.40.50.300">
    <property type="entry name" value="P-loop containing nucleotide triphosphate hydrolases"/>
    <property type="match status" value="1"/>
</dbReference>